<evidence type="ECO:0000313" key="2">
    <source>
        <dbReference type="EMBL" id="GAA2197743.1"/>
    </source>
</evidence>
<dbReference type="InterPro" id="IPR028994">
    <property type="entry name" value="Integrin_alpha_N"/>
</dbReference>
<keyword evidence="3" id="KW-1185">Reference proteome</keyword>
<evidence type="ECO:0000256" key="1">
    <source>
        <dbReference type="SAM" id="MobiDB-lite"/>
    </source>
</evidence>
<protein>
    <recommendedName>
        <fullName evidence="4">VCBS repeat-containing protein</fullName>
    </recommendedName>
</protein>
<evidence type="ECO:0008006" key="4">
    <source>
        <dbReference type="Google" id="ProtNLM"/>
    </source>
</evidence>
<dbReference type="EMBL" id="BAAAOQ010000012">
    <property type="protein sequence ID" value="GAA2197743.1"/>
    <property type="molecule type" value="Genomic_DNA"/>
</dbReference>
<reference evidence="2 3" key="1">
    <citation type="journal article" date="2019" name="Int. J. Syst. Evol. Microbiol.">
        <title>The Global Catalogue of Microorganisms (GCM) 10K type strain sequencing project: providing services to taxonomists for standard genome sequencing and annotation.</title>
        <authorList>
            <consortium name="The Broad Institute Genomics Platform"/>
            <consortium name="The Broad Institute Genome Sequencing Center for Infectious Disease"/>
            <person name="Wu L."/>
            <person name="Ma J."/>
        </authorList>
    </citation>
    <scope>NUCLEOTIDE SEQUENCE [LARGE SCALE GENOMIC DNA]</scope>
    <source>
        <strain evidence="2 3">JCM 14924</strain>
    </source>
</reference>
<name>A0ABN3BLP9_9ACTN</name>
<dbReference type="Proteomes" id="UP001501391">
    <property type="component" value="Unassembled WGS sequence"/>
</dbReference>
<evidence type="ECO:0000313" key="3">
    <source>
        <dbReference type="Proteomes" id="UP001501391"/>
    </source>
</evidence>
<accession>A0ABN3BLP9</accession>
<proteinExistence type="predicted"/>
<organism evidence="2 3">
    <name type="scientific">Streptomyces bangladeshensis</name>
    <dbReference type="NCBI Taxonomy" id="295352"/>
    <lineage>
        <taxon>Bacteria</taxon>
        <taxon>Bacillati</taxon>
        <taxon>Actinomycetota</taxon>
        <taxon>Actinomycetes</taxon>
        <taxon>Kitasatosporales</taxon>
        <taxon>Streptomycetaceae</taxon>
        <taxon>Streptomyces</taxon>
    </lineage>
</organism>
<dbReference type="SUPFAM" id="SSF69318">
    <property type="entry name" value="Integrin alpha N-terminal domain"/>
    <property type="match status" value="1"/>
</dbReference>
<gene>
    <name evidence="2" type="ORF">GCM10009787_37470</name>
</gene>
<dbReference type="Gene3D" id="2.130.10.130">
    <property type="entry name" value="Integrin alpha, N-terminal"/>
    <property type="match status" value="1"/>
</dbReference>
<comment type="caution">
    <text evidence="2">The sequence shown here is derived from an EMBL/GenBank/DDBJ whole genome shotgun (WGS) entry which is preliminary data.</text>
</comment>
<feature type="region of interest" description="Disordered" evidence="1">
    <location>
        <begin position="15"/>
        <end position="48"/>
    </location>
</feature>
<sequence length="311" mass="32649">MSVEAVRPGRQTGVVDLGRRAALGRAERPAVDPESSTAPLGHKAPPRCPDVSGRWLRSLPMAVRPPGRLLRPRRLTGTASLLAGGLLLLAGGEDSLGHPPPRPTGPSAVTACLTRSGDLIADVDNDGHPDRITDPSHRGTRLTLTLGIGSSRETTVSARGLADRTGSRQEYVSAAVADFDRDGWSDLVVVAGEEQSGDDPIPPRVAELRLGPFSGTGRSRRVVQLDLGATKDIAVADYDHDRHPDLAAYTYSGDGTYETQARLGDAHTGLAPGTRAYTREAPHTGYHPPATLSDSGLAAFYPRCGAGEPAG</sequence>